<evidence type="ECO:0000256" key="4">
    <source>
        <dbReference type="ARBA" id="ARBA00022833"/>
    </source>
</evidence>
<dbReference type="PANTHER" id="PTHR46233">
    <property type="entry name" value="HYDROXYACYLGLUTATHIONE HYDROLASE GLOC"/>
    <property type="match status" value="1"/>
</dbReference>
<dbReference type="Proteomes" id="UP000515561">
    <property type="component" value="Chromosome"/>
</dbReference>
<protein>
    <submittedName>
        <fullName evidence="6">Putative polyketide biosynthesis zinc-dependent hydrolase PksB</fullName>
    </submittedName>
</protein>
<evidence type="ECO:0000256" key="1">
    <source>
        <dbReference type="ARBA" id="ARBA00001947"/>
    </source>
</evidence>
<dbReference type="AlphaFoldDB" id="A0A6S6R376"/>
<organism evidence="6 7">
    <name type="scientific">Anaerocolumna cellulosilytica</name>
    <dbReference type="NCBI Taxonomy" id="433286"/>
    <lineage>
        <taxon>Bacteria</taxon>
        <taxon>Bacillati</taxon>
        <taxon>Bacillota</taxon>
        <taxon>Clostridia</taxon>
        <taxon>Lachnospirales</taxon>
        <taxon>Lachnospiraceae</taxon>
        <taxon>Anaerocolumna</taxon>
    </lineage>
</organism>
<gene>
    <name evidence="6" type="primary">pksB</name>
    <name evidence="6" type="ORF">acsn021_15440</name>
</gene>
<name>A0A6S6R376_9FIRM</name>
<dbReference type="SMART" id="SM00849">
    <property type="entry name" value="Lactamase_B"/>
    <property type="match status" value="1"/>
</dbReference>
<keyword evidence="2" id="KW-0479">Metal-binding</keyword>
<proteinExistence type="predicted"/>
<keyword evidence="4" id="KW-0862">Zinc</keyword>
<accession>A0A6S6R376</accession>
<dbReference type="Pfam" id="PF00753">
    <property type="entry name" value="Lactamase_B"/>
    <property type="match status" value="1"/>
</dbReference>
<dbReference type="CDD" id="cd16275">
    <property type="entry name" value="BaeB-like_MBL-fold"/>
    <property type="match status" value="1"/>
</dbReference>
<comment type="cofactor">
    <cofactor evidence="1">
        <name>Zn(2+)</name>
        <dbReference type="ChEBI" id="CHEBI:29105"/>
    </cofactor>
</comment>
<dbReference type="Gene3D" id="3.60.15.10">
    <property type="entry name" value="Ribonuclease Z/Hydroxyacylglutathione hydrolase-like"/>
    <property type="match status" value="1"/>
</dbReference>
<dbReference type="GO" id="GO:0016787">
    <property type="term" value="F:hydrolase activity"/>
    <property type="evidence" value="ECO:0007669"/>
    <property type="project" value="UniProtKB-KW"/>
</dbReference>
<evidence type="ECO:0000256" key="2">
    <source>
        <dbReference type="ARBA" id="ARBA00022723"/>
    </source>
</evidence>
<evidence type="ECO:0000259" key="5">
    <source>
        <dbReference type="SMART" id="SM00849"/>
    </source>
</evidence>
<evidence type="ECO:0000313" key="7">
    <source>
        <dbReference type="Proteomes" id="UP000515561"/>
    </source>
</evidence>
<dbReference type="KEGG" id="acel:acsn021_15440"/>
<evidence type="ECO:0000313" key="6">
    <source>
        <dbReference type="EMBL" id="BCJ93975.1"/>
    </source>
</evidence>
<dbReference type="SUPFAM" id="SSF56281">
    <property type="entry name" value="Metallo-hydrolase/oxidoreductase"/>
    <property type="match status" value="1"/>
</dbReference>
<dbReference type="InterPro" id="IPR036866">
    <property type="entry name" value="RibonucZ/Hydroxyglut_hydro"/>
</dbReference>
<dbReference type="PANTHER" id="PTHR46233:SF3">
    <property type="entry name" value="HYDROXYACYLGLUTATHIONE HYDROLASE GLOC"/>
    <property type="match status" value="1"/>
</dbReference>
<evidence type="ECO:0000256" key="3">
    <source>
        <dbReference type="ARBA" id="ARBA00022801"/>
    </source>
</evidence>
<reference evidence="6 7" key="1">
    <citation type="journal article" date="2016" name="Int. J. Syst. Evol. Microbiol.">
        <title>Descriptions of Anaerotaenia torta gen. nov., sp. nov. and Anaerocolumna cellulosilytica gen. nov., sp. nov. isolated from a methanogenic reactor of cattle waste.</title>
        <authorList>
            <person name="Uek A."/>
            <person name="Ohtaki Y."/>
            <person name="Kaku N."/>
            <person name="Ueki K."/>
        </authorList>
    </citation>
    <scope>NUCLEOTIDE SEQUENCE [LARGE SCALE GENOMIC DNA]</scope>
    <source>
        <strain evidence="6 7">SN021</strain>
    </source>
</reference>
<sequence length="224" mass="25881">MEQEYHVNIVRCKWANYINYTYIVRNMAANKCIIIDPAWEMKKILFYINLHNLGLEAILLTHAHYDHTNLVEALVDIFNTDVYISGIEADRYKFNCKNLNYIEDAQKVSLSSFQITGILTPGHTLGSMCYLIGDNLFTGDTLFYEGCGICANYAAASSMYDSFKRLKQIIGKDTFIYPGHCYGTYPGQPFLFVLRDNIYLNIEDRSKFIDFRLNGSKKNIFNFK</sequence>
<dbReference type="GO" id="GO:0046872">
    <property type="term" value="F:metal ion binding"/>
    <property type="evidence" value="ECO:0007669"/>
    <property type="project" value="UniProtKB-KW"/>
</dbReference>
<keyword evidence="3 6" id="KW-0378">Hydrolase</keyword>
<keyword evidence="7" id="KW-1185">Reference proteome</keyword>
<dbReference type="EMBL" id="AP023367">
    <property type="protein sequence ID" value="BCJ93975.1"/>
    <property type="molecule type" value="Genomic_DNA"/>
</dbReference>
<feature type="domain" description="Metallo-beta-lactamase" evidence="5">
    <location>
        <begin position="18"/>
        <end position="180"/>
    </location>
</feature>
<dbReference type="InterPro" id="IPR051453">
    <property type="entry name" value="MBL_Glyoxalase_II"/>
</dbReference>
<dbReference type="InterPro" id="IPR001279">
    <property type="entry name" value="Metallo-B-lactamas"/>
</dbReference>